<dbReference type="CDD" id="cd05840">
    <property type="entry name" value="PWWP_ScIOC4-like"/>
    <property type="match status" value="1"/>
</dbReference>
<feature type="region of interest" description="Disordered" evidence="1">
    <location>
        <begin position="342"/>
        <end position="421"/>
    </location>
</feature>
<dbReference type="InParanoid" id="A0A067PLD7"/>
<feature type="compositionally biased region" description="Basic and acidic residues" evidence="1">
    <location>
        <begin position="358"/>
        <end position="372"/>
    </location>
</feature>
<dbReference type="Proteomes" id="UP000027265">
    <property type="component" value="Unassembled WGS sequence"/>
</dbReference>
<dbReference type="InterPro" id="IPR035441">
    <property type="entry name" value="TFIIS/LEDGF_dom_sf"/>
</dbReference>
<dbReference type="InterPro" id="IPR035503">
    <property type="entry name" value="IOC4-like_PWWP"/>
</dbReference>
<dbReference type="Gene3D" id="2.30.30.140">
    <property type="match status" value="1"/>
</dbReference>
<dbReference type="SMART" id="SM00293">
    <property type="entry name" value="PWWP"/>
    <property type="match status" value="1"/>
</dbReference>
<reference evidence="4" key="1">
    <citation type="journal article" date="2014" name="Proc. Natl. Acad. Sci. U.S.A.">
        <title>Extensive sampling of basidiomycete genomes demonstrates inadequacy of the white-rot/brown-rot paradigm for wood decay fungi.</title>
        <authorList>
            <person name="Riley R."/>
            <person name="Salamov A.A."/>
            <person name="Brown D.W."/>
            <person name="Nagy L.G."/>
            <person name="Floudas D."/>
            <person name="Held B.W."/>
            <person name="Levasseur A."/>
            <person name="Lombard V."/>
            <person name="Morin E."/>
            <person name="Otillar R."/>
            <person name="Lindquist E.A."/>
            <person name="Sun H."/>
            <person name="LaButti K.M."/>
            <person name="Schmutz J."/>
            <person name="Jabbour D."/>
            <person name="Luo H."/>
            <person name="Baker S.E."/>
            <person name="Pisabarro A.G."/>
            <person name="Walton J.D."/>
            <person name="Blanchette R.A."/>
            <person name="Henrissat B."/>
            <person name="Martin F."/>
            <person name="Cullen D."/>
            <person name="Hibbett D.S."/>
            <person name="Grigoriev I.V."/>
        </authorList>
    </citation>
    <scope>NUCLEOTIDE SEQUENCE [LARGE SCALE GENOMIC DNA]</scope>
    <source>
        <strain evidence="4">MUCL 33604</strain>
    </source>
</reference>
<feature type="compositionally biased region" description="Acidic residues" evidence="1">
    <location>
        <begin position="199"/>
        <end position="215"/>
    </location>
</feature>
<organism evidence="3 4">
    <name type="scientific">Jaapia argillacea MUCL 33604</name>
    <dbReference type="NCBI Taxonomy" id="933084"/>
    <lineage>
        <taxon>Eukaryota</taxon>
        <taxon>Fungi</taxon>
        <taxon>Dikarya</taxon>
        <taxon>Basidiomycota</taxon>
        <taxon>Agaricomycotina</taxon>
        <taxon>Agaricomycetes</taxon>
        <taxon>Agaricomycetidae</taxon>
        <taxon>Jaapiales</taxon>
        <taxon>Jaapiaceae</taxon>
        <taxon>Jaapia</taxon>
    </lineage>
</organism>
<proteinExistence type="predicted"/>
<evidence type="ECO:0000313" key="4">
    <source>
        <dbReference type="Proteomes" id="UP000027265"/>
    </source>
</evidence>
<dbReference type="Gene3D" id="1.20.930.10">
    <property type="entry name" value="Conserved domain common to transcription factors TFIIS, elongin A, CRSP70"/>
    <property type="match status" value="1"/>
</dbReference>
<accession>A0A067PLD7</accession>
<dbReference type="EMBL" id="KL197724">
    <property type="protein sequence ID" value="KDQ55619.1"/>
    <property type="molecule type" value="Genomic_DNA"/>
</dbReference>
<dbReference type="FunCoup" id="A0A067PLD7">
    <property type="interactions" value="167"/>
</dbReference>
<keyword evidence="4" id="KW-1185">Reference proteome</keyword>
<dbReference type="OrthoDB" id="62853at2759"/>
<dbReference type="PROSITE" id="PS50812">
    <property type="entry name" value="PWWP"/>
    <property type="match status" value="1"/>
</dbReference>
<dbReference type="AlphaFoldDB" id="A0A067PLD7"/>
<feature type="region of interest" description="Disordered" evidence="1">
    <location>
        <begin position="116"/>
        <end position="249"/>
    </location>
</feature>
<evidence type="ECO:0000313" key="3">
    <source>
        <dbReference type="EMBL" id="KDQ55619.1"/>
    </source>
</evidence>
<gene>
    <name evidence="3" type="ORF">JAAARDRAFT_133417</name>
</gene>
<feature type="domain" description="PWWP" evidence="2">
    <location>
        <begin position="17"/>
        <end position="70"/>
    </location>
</feature>
<dbReference type="SUPFAM" id="SSF63748">
    <property type="entry name" value="Tudor/PWWP/MBT"/>
    <property type="match status" value="1"/>
</dbReference>
<protein>
    <recommendedName>
        <fullName evidence="2">PWWP domain-containing protein</fullName>
    </recommendedName>
</protein>
<name>A0A067PLD7_9AGAM</name>
<dbReference type="SUPFAM" id="SSF47676">
    <property type="entry name" value="Conserved domain common to transcription factors TFIIS, elongin A, CRSP70"/>
    <property type="match status" value="1"/>
</dbReference>
<dbReference type="HOGENOM" id="CLU_043161_0_0_1"/>
<dbReference type="InterPro" id="IPR000313">
    <property type="entry name" value="PWWP_dom"/>
</dbReference>
<dbReference type="STRING" id="933084.A0A067PLD7"/>
<evidence type="ECO:0000259" key="2">
    <source>
        <dbReference type="PROSITE" id="PS50812"/>
    </source>
</evidence>
<feature type="compositionally biased region" description="Acidic residues" evidence="1">
    <location>
        <begin position="125"/>
        <end position="138"/>
    </location>
</feature>
<dbReference type="Pfam" id="PF00855">
    <property type="entry name" value="PWWP"/>
    <property type="match status" value="1"/>
</dbReference>
<evidence type="ECO:0000256" key="1">
    <source>
        <dbReference type="SAM" id="MobiDB-lite"/>
    </source>
</evidence>
<sequence length="421" mass="46667">MVAKKTKSAGQEHTYDLRDVVLAKVRGYPAWPGVIVDPESVPVSVKKERPSKKSNFYCVRFFPAGDYAWVTPKDMSKLQRHEIEAYVNEPFRKSGELLSGYKVALDPDQWEAELAEKLKEKQRDDEEAEVDQLESEGDEEKKMPTKSKKRKRESEAGASKPKAKPKVKKETSEPAPKKKGAAAAPKGKKNGAKSNAMVESEDEGGAEPEAEDEEAGPSKDSAPPPAKKPKRDEDEVDPAMAADPEANKVKEWRHRLQKIFLHQKIPAKAEDMPEMDELFTTVEQFDKMNIQYLQHSKIGKVMRHILALSSDKVPRDDDFKFRDRAKVLVDRWQAILNANKAATNGTKEEGEGADAEGVESKTETKGDAKMQVDEPEPEASAEVSGGEEKANGKAGSEEHDSMPVHADASMLSEGPDVTMTE</sequence>
<feature type="compositionally biased region" description="Basic and acidic residues" evidence="1">
    <location>
        <begin position="386"/>
        <end position="402"/>
    </location>
</feature>